<feature type="compositionally biased region" description="Low complexity" evidence="1">
    <location>
        <begin position="56"/>
        <end position="72"/>
    </location>
</feature>
<sequence length="123" mass="13117">MIPNPATTCARARFADPHRLDHQADDQRSDGENGGGRPVKLTDPLQSTPPKAPMCRLTTPSSRSLLLNSGRRTPASLPREQPGKKPPKTPVFLTADQGPALAVAGACQRHGTAGRRRLLQPGV</sequence>
<gene>
    <name evidence="2" type="ORF">J4732_03295</name>
</gene>
<feature type="region of interest" description="Disordered" evidence="1">
    <location>
        <begin position="1"/>
        <end position="90"/>
    </location>
</feature>
<comment type="caution">
    <text evidence="2">The sequence shown here is derived from an EMBL/GenBank/DDBJ whole genome shotgun (WGS) entry which is preliminary data.</text>
</comment>
<reference evidence="2" key="1">
    <citation type="submission" date="2021-03" db="EMBL/GenBank/DDBJ databases">
        <title>Molecular epidemiology and mechanisms of colistin and carbapenem resistance in Enterobacteriaceae from clinical isolates, the environment and porcine samples in Pretoria, South Africa.</title>
        <authorList>
            <person name="Bogoshi D."/>
            <person name="Mbelle N.M."/>
            <person name="Naidoo V."/>
            <person name="Osei Sekyere J."/>
        </authorList>
    </citation>
    <scope>NUCLEOTIDE SEQUENCE</scope>
    <source>
        <strain evidence="2">C080</strain>
    </source>
</reference>
<dbReference type="EMBL" id="JAGETR010000015">
    <property type="protein sequence ID" value="MBO2006612.1"/>
    <property type="molecule type" value="Genomic_DNA"/>
</dbReference>
<evidence type="ECO:0000313" key="2">
    <source>
        <dbReference type="EMBL" id="MBO2006612.1"/>
    </source>
</evidence>
<protein>
    <submittedName>
        <fullName evidence="2">Uncharacterized protein</fullName>
    </submittedName>
</protein>
<accession>A0A939STB5</accession>
<dbReference type="AlphaFoldDB" id="A0A939STB5"/>
<evidence type="ECO:0000256" key="1">
    <source>
        <dbReference type="SAM" id="MobiDB-lite"/>
    </source>
</evidence>
<feature type="compositionally biased region" description="Basic and acidic residues" evidence="1">
    <location>
        <begin position="13"/>
        <end position="31"/>
    </location>
</feature>
<name>A0A939STB5_SERMA</name>
<organism evidence="2">
    <name type="scientific">Serratia marcescens</name>
    <dbReference type="NCBI Taxonomy" id="615"/>
    <lineage>
        <taxon>Bacteria</taxon>
        <taxon>Pseudomonadati</taxon>
        <taxon>Pseudomonadota</taxon>
        <taxon>Gammaproteobacteria</taxon>
        <taxon>Enterobacterales</taxon>
        <taxon>Yersiniaceae</taxon>
        <taxon>Serratia</taxon>
    </lineage>
</organism>
<proteinExistence type="predicted"/>